<gene>
    <name evidence="3" type="ORF">AT705_24110</name>
</gene>
<evidence type="ECO:0000256" key="1">
    <source>
        <dbReference type="SAM" id="SignalP"/>
    </source>
</evidence>
<dbReference type="EMBL" id="CP013612">
    <property type="protein sequence ID" value="ALU46007.1"/>
    <property type="molecule type" value="Genomic_DNA"/>
</dbReference>
<evidence type="ECO:0000313" key="3">
    <source>
        <dbReference type="EMBL" id="ALU46007.1"/>
    </source>
</evidence>
<feature type="domain" description="GEVED" evidence="2">
    <location>
        <begin position="215"/>
        <end position="287"/>
    </location>
</feature>
<dbReference type="Proteomes" id="UP000069015">
    <property type="component" value="Chromosome 2"/>
</dbReference>
<dbReference type="KEGG" id="prr:AT705_24110"/>
<organism evidence="3 4">
    <name type="scientific">Pseudoalteromonas rubra</name>
    <dbReference type="NCBI Taxonomy" id="43658"/>
    <lineage>
        <taxon>Bacteria</taxon>
        <taxon>Pseudomonadati</taxon>
        <taxon>Pseudomonadota</taxon>
        <taxon>Gammaproteobacteria</taxon>
        <taxon>Alteromonadales</taxon>
        <taxon>Pseudoalteromonadaceae</taxon>
        <taxon>Pseudoalteromonas</taxon>
    </lineage>
</organism>
<keyword evidence="1" id="KW-0732">Signal</keyword>
<accession>A0A0U3IG28</accession>
<name>A0A0U3IG28_9GAMM</name>
<dbReference type="InterPro" id="IPR045474">
    <property type="entry name" value="GEVED"/>
</dbReference>
<evidence type="ECO:0000259" key="2">
    <source>
        <dbReference type="Pfam" id="PF20009"/>
    </source>
</evidence>
<proteinExistence type="predicted"/>
<dbReference type="Pfam" id="PF20009">
    <property type="entry name" value="GEVED"/>
    <property type="match status" value="1"/>
</dbReference>
<dbReference type="AlphaFoldDB" id="A0A0U3IG28"/>
<sequence length="289" mass="32514">MNILRFLLVLLILCVALNRSALALASEQNSHTHQQARFSELGDLLTVEQAKGRFAWLSKCYDGLLVELWERMHGTTDIVGKEEKLRQLKELWLSDAALAAGKAQYLTFANADFTNPYQWYAGTSVGQACAILPPEYEPVALKTTVLPRSYCDNRSYDHEWEWISEVTVDDFTHQSEKHGHSLISGKVILLRANQTSKVTIKPGNKEPEFPSYVAVRVWLDWDHNGQFEQSEMVYHSASSGVFKFLLDVPATVPEGLTMMRIATDAGGGSDNACTRIHYGEVEDYLVTVR</sequence>
<evidence type="ECO:0000313" key="4">
    <source>
        <dbReference type="Proteomes" id="UP000069015"/>
    </source>
</evidence>
<reference evidence="3 4" key="1">
    <citation type="submission" date="2015-12" db="EMBL/GenBank/DDBJ databases">
        <title>Complete genome sequence of Pseudoalteromonas rubra SCSIO 6842, harboring a conjugative plasmid.</title>
        <authorList>
            <person name="Li B."/>
            <person name="Wang X."/>
        </authorList>
    </citation>
    <scope>NUCLEOTIDE SEQUENCE [LARGE SCALE GENOMIC DNA]</scope>
    <source>
        <strain evidence="3 4">SCSIO 6842</strain>
    </source>
</reference>
<feature type="chain" id="PRO_5006839978" evidence="1">
    <location>
        <begin position="26"/>
        <end position="289"/>
    </location>
</feature>
<protein>
    <submittedName>
        <fullName evidence="3">Dihydroxy-acid dehydratase</fullName>
    </submittedName>
</protein>
<dbReference type="RefSeq" id="WP_058798851.1">
    <property type="nucleotide sequence ID" value="NZ_CP013612.1"/>
</dbReference>
<feature type="signal peptide" evidence="1">
    <location>
        <begin position="1"/>
        <end position="25"/>
    </location>
</feature>